<proteinExistence type="predicted"/>
<evidence type="ECO:0000313" key="1">
    <source>
        <dbReference type="EMBL" id="CCM04688.1"/>
    </source>
</evidence>
<dbReference type="Proteomes" id="UP000006352">
    <property type="component" value="Unassembled WGS sequence"/>
</dbReference>
<evidence type="ECO:0000313" key="2">
    <source>
        <dbReference type="Proteomes" id="UP000006352"/>
    </source>
</evidence>
<protein>
    <submittedName>
        <fullName evidence="1">Uncharacterized protein</fullName>
    </submittedName>
</protein>
<reference evidence="1 2" key="1">
    <citation type="journal article" date="2012" name="Appl. Environ. Microbiol.">
        <title>Short-read sequencing for genomic analysis of the brown rot fungus Fibroporia radiculosa.</title>
        <authorList>
            <person name="Tang J.D."/>
            <person name="Perkins A.D."/>
            <person name="Sonstegard T.S."/>
            <person name="Schroeder S.G."/>
            <person name="Burgess S.C."/>
            <person name="Diehl S.V."/>
        </authorList>
    </citation>
    <scope>NUCLEOTIDE SEQUENCE [LARGE SCALE GENOMIC DNA]</scope>
    <source>
        <strain evidence="1 2">TFFH 294</strain>
    </source>
</reference>
<dbReference type="GeneID" id="24099599"/>
<dbReference type="HOGENOM" id="CLU_3359669_0_0_1"/>
<gene>
    <name evidence="1" type="ORF">FIBRA_06874</name>
</gene>
<keyword evidence="2" id="KW-1185">Reference proteome</keyword>
<dbReference type="InParanoid" id="J4GCR7"/>
<name>J4GCR7_9APHY</name>
<dbReference type="OrthoDB" id="10263751at2759"/>
<dbReference type="EMBL" id="HE797163">
    <property type="protein sequence ID" value="CCM04688.1"/>
    <property type="molecule type" value="Genomic_DNA"/>
</dbReference>
<accession>J4GCR7</accession>
<dbReference type="RefSeq" id="XP_012183971.1">
    <property type="nucleotide sequence ID" value="XM_012328581.1"/>
</dbReference>
<organism evidence="1 2">
    <name type="scientific">Fibroporia radiculosa</name>
    <dbReference type="NCBI Taxonomy" id="599839"/>
    <lineage>
        <taxon>Eukaryota</taxon>
        <taxon>Fungi</taxon>
        <taxon>Dikarya</taxon>
        <taxon>Basidiomycota</taxon>
        <taxon>Agaricomycotina</taxon>
        <taxon>Agaricomycetes</taxon>
        <taxon>Polyporales</taxon>
        <taxon>Fibroporiaceae</taxon>
        <taxon>Fibroporia</taxon>
    </lineage>
</organism>
<dbReference type="AlphaFoldDB" id="J4GCR7"/>
<sequence>MSEDDRITLVTSLSHLDEILAEAKAKLTIIDFYAAW</sequence>